<evidence type="ECO:0000313" key="4">
    <source>
        <dbReference type="EMBL" id="HHH13723.1"/>
    </source>
</evidence>
<keyword evidence="3" id="KW-1133">Transmembrane helix</keyword>
<evidence type="ECO:0000256" key="1">
    <source>
        <dbReference type="SAM" id="Coils"/>
    </source>
</evidence>
<proteinExistence type="predicted"/>
<feature type="coiled-coil region" evidence="1">
    <location>
        <begin position="50"/>
        <end position="223"/>
    </location>
</feature>
<feature type="transmembrane region" description="Helical" evidence="3">
    <location>
        <begin position="30"/>
        <end position="47"/>
    </location>
</feature>
<gene>
    <name evidence="4" type="ORF">ENJ98_05755</name>
</gene>
<name>A0A7C5N3F5_9GAMM</name>
<sequence length="354" mass="40603">MNESGGFVDLRLNRQENRGNESFWPSFTDIMTVVVMIFLISMVVVLLRNMELVKELRATLQAEREAMELARAAGKEKQSIRAQLEAALEQLRAADERIAELEGRVARLQEQNEVRARAIADRDLQLEALLEERNSLAQQAAQLMLDREAAQEERRTALEERRQARQELEELQRAHLELKEELSRKSLQVAALKSKLQIQEQQLAQAREERQSVEEKYLQLAGDYDTLKVKYDRLVRPARSPKGRYLVEVRYYKRKGRYHIEWREGGEGEFKAVSRKKLDAILGGLKRKHDEGLYIKVILPKGNGLSFSEAWSFTNRLHRNYDYYYQEAPPTAETPAAEAPPAGSPAEALTPSGG</sequence>
<dbReference type="EMBL" id="DROM01000348">
    <property type="protein sequence ID" value="HHH13723.1"/>
    <property type="molecule type" value="Genomic_DNA"/>
</dbReference>
<comment type="caution">
    <text evidence="4">The sequence shown here is derived from an EMBL/GenBank/DDBJ whole genome shotgun (WGS) entry which is preliminary data.</text>
</comment>
<protein>
    <submittedName>
        <fullName evidence="4">Uncharacterized protein</fullName>
    </submittedName>
</protein>
<feature type="region of interest" description="Disordered" evidence="2">
    <location>
        <begin position="329"/>
        <end position="354"/>
    </location>
</feature>
<reference evidence="4" key="1">
    <citation type="journal article" date="2020" name="mSystems">
        <title>Genome- and Community-Level Interaction Insights into Carbon Utilization and Element Cycling Functions of Hydrothermarchaeota in Hydrothermal Sediment.</title>
        <authorList>
            <person name="Zhou Z."/>
            <person name="Liu Y."/>
            <person name="Xu W."/>
            <person name="Pan J."/>
            <person name="Luo Z.H."/>
            <person name="Li M."/>
        </authorList>
    </citation>
    <scope>NUCLEOTIDE SEQUENCE [LARGE SCALE GENOMIC DNA]</scope>
    <source>
        <strain evidence="4">HyVt-535</strain>
    </source>
</reference>
<evidence type="ECO:0000256" key="3">
    <source>
        <dbReference type="SAM" id="Phobius"/>
    </source>
</evidence>
<accession>A0A7C5N3F5</accession>
<feature type="compositionally biased region" description="Low complexity" evidence="2">
    <location>
        <begin position="329"/>
        <end position="348"/>
    </location>
</feature>
<dbReference type="Proteomes" id="UP000886100">
    <property type="component" value="Unassembled WGS sequence"/>
</dbReference>
<keyword evidence="1" id="KW-0175">Coiled coil</keyword>
<organism evidence="4">
    <name type="scientific">Thiolapillus brandeum</name>
    <dbReference type="NCBI Taxonomy" id="1076588"/>
    <lineage>
        <taxon>Bacteria</taxon>
        <taxon>Pseudomonadati</taxon>
        <taxon>Pseudomonadota</taxon>
        <taxon>Gammaproteobacteria</taxon>
        <taxon>Chromatiales</taxon>
        <taxon>Sedimenticolaceae</taxon>
        <taxon>Thiolapillus</taxon>
    </lineage>
</organism>
<evidence type="ECO:0000256" key="2">
    <source>
        <dbReference type="SAM" id="MobiDB-lite"/>
    </source>
</evidence>
<dbReference type="AlphaFoldDB" id="A0A7C5N3F5"/>
<keyword evidence="3" id="KW-0472">Membrane</keyword>
<keyword evidence="3" id="KW-0812">Transmembrane</keyword>